<dbReference type="Proteomes" id="UP000199403">
    <property type="component" value="Unassembled WGS sequence"/>
</dbReference>
<name>A0A1H6YIP3_9BACT</name>
<protein>
    <submittedName>
        <fullName evidence="1">Uncharacterized protein</fullName>
    </submittedName>
</protein>
<dbReference type="STRING" id="1416801.SAMN05192553_103754"/>
<evidence type="ECO:0000313" key="2">
    <source>
        <dbReference type="Proteomes" id="UP000199403"/>
    </source>
</evidence>
<keyword evidence="2" id="KW-1185">Reference proteome</keyword>
<accession>A0A1H6YIP3</accession>
<dbReference type="PROSITE" id="PS51257">
    <property type="entry name" value="PROKAR_LIPOPROTEIN"/>
    <property type="match status" value="1"/>
</dbReference>
<evidence type="ECO:0000313" key="1">
    <source>
        <dbReference type="EMBL" id="SEJ41159.1"/>
    </source>
</evidence>
<dbReference type="EMBL" id="FNZH01000003">
    <property type="protein sequence ID" value="SEJ41159.1"/>
    <property type="molecule type" value="Genomic_DNA"/>
</dbReference>
<dbReference type="RefSeq" id="WP_092174678.1">
    <property type="nucleotide sequence ID" value="NZ_FNZH01000003.1"/>
</dbReference>
<proteinExistence type="predicted"/>
<dbReference type="AlphaFoldDB" id="A0A1H6YIP3"/>
<gene>
    <name evidence="1" type="ORF">SAMN05192553_103754</name>
</gene>
<dbReference type="OrthoDB" id="676347at2"/>
<organism evidence="1 2">
    <name type="scientific">Cyclobacterium xiamenense</name>
    <dbReference type="NCBI Taxonomy" id="1297121"/>
    <lineage>
        <taxon>Bacteria</taxon>
        <taxon>Pseudomonadati</taxon>
        <taxon>Bacteroidota</taxon>
        <taxon>Cytophagia</taxon>
        <taxon>Cytophagales</taxon>
        <taxon>Cyclobacteriaceae</taxon>
        <taxon>Cyclobacterium</taxon>
    </lineage>
</organism>
<sequence length="148" mass="16310">MKPAFALDVPVWKFIVFTLLIAGFTACSTKITFPVSRVVPAAHPEAKVTKAKDGTYEVALNVSHLALPERLSPPKKHYLVWIDTPEQGVKKLGEIANNSGIFSNRGKASFETSTSFRPNLILVTAENSLEVAYPGTHVVFKSRPFELR</sequence>
<reference evidence="2" key="1">
    <citation type="submission" date="2016-10" db="EMBL/GenBank/DDBJ databases">
        <authorList>
            <person name="Varghese N."/>
            <person name="Submissions S."/>
        </authorList>
    </citation>
    <scope>NUCLEOTIDE SEQUENCE [LARGE SCALE GENOMIC DNA]</scope>
    <source>
        <strain evidence="2">IBRC-M 10761</strain>
    </source>
</reference>